<keyword evidence="1" id="KW-0808">Transferase</keyword>
<dbReference type="GO" id="GO:0016301">
    <property type="term" value="F:kinase activity"/>
    <property type="evidence" value="ECO:0007669"/>
    <property type="project" value="UniProtKB-KW"/>
</dbReference>
<sequence length="148" mass="17084">MHQISQITWNKNKLSWNCDKLLILWQISEGDLGLSQPANNTSSNNEIYEDTSECYADLMKSCWDPDPNKKPSIKKIHNTLGSWSFRNKHNDIFDKAELKRQELMDSKKLGPEFSEKPHKNAIYTSRSLNSLISKCSSINSSKDMYVKL</sequence>
<dbReference type="AlphaFoldDB" id="A0A8H3L076"/>
<proteinExistence type="predicted"/>
<organism evidence="1 2">
    <name type="scientific">Rhizophagus clarus</name>
    <dbReference type="NCBI Taxonomy" id="94130"/>
    <lineage>
        <taxon>Eukaryota</taxon>
        <taxon>Fungi</taxon>
        <taxon>Fungi incertae sedis</taxon>
        <taxon>Mucoromycota</taxon>
        <taxon>Glomeromycotina</taxon>
        <taxon>Glomeromycetes</taxon>
        <taxon>Glomerales</taxon>
        <taxon>Glomeraceae</taxon>
        <taxon>Rhizophagus</taxon>
    </lineage>
</organism>
<accession>A0A8H3L076</accession>
<dbReference type="InterPro" id="IPR011009">
    <property type="entry name" value="Kinase-like_dom_sf"/>
</dbReference>
<dbReference type="Proteomes" id="UP000615446">
    <property type="component" value="Unassembled WGS sequence"/>
</dbReference>
<dbReference type="SUPFAM" id="SSF56112">
    <property type="entry name" value="Protein kinase-like (PK-like)"/>
    <property type="match status" value="1"/>
</dbReference>
<gene>
    <name evidence="1" type="ORF">RCL2_000394900</name>
</gene>
<reference evidence="1" key="1">
    <citation type="submission" date="2019-10" db="EMBL/GenBank/DDBJ databases">
        <title>Conservation and host-specific expression of non-tandemly repeated heterogenous ribosome RNA gene in arbuscular mycorrhizal fungi.</title>
        <authorList>
            <person name="Maeda T."/>
            <person name="Kobayashi Y."/>
            <person name="Nakagawa T."/>
            <person name="Ezawa T."/>
            <person name="Yamaguchi K."/>
            <person name="Bino T."/>
            <person name="Nishimoto Y."/>
            <person name="Shigenobu S."/>
            <person name="Kawaguchi M."/>
        </authorList>
    </citation>
    <scope>NUCLEOTIDE SEQUENCE</scope>
    <source>
        <strain evidence="1">HR1</strain>
    </source>
</reference>
<keyword evidence="1" id="KW-0418">Kinase</keyword>
<protein>
    <submittedName>
        <fullName evidence="1">Kinase-like domain-containing protein</fullName>
    </submittedName>
</protein>
<dbReference type="EMBL" id="BLAL01000022">
    <property type="protein sequence ID" value="GES76547.1"/>
    <property type="molecule type" value="Genomic_DNA"/>
</dbReference>
<name>A0A8H3L076_9GLOM</name>
<evidence type="ECO:0000313" key="2">
    <source>
        <dbReference type="Proteomes" id="UP000615446"/>
    </source>
</evidence>
<comment type="caution">
    <text evidence="1">The sequence shown here is derived from an EMBL/GenBank/DDBJ whole genome shotgun (WGS) entry which is preliminary data.</text>
</comment>
<dbReference type="OrthoDB" id="2289236at2759"/>
<evidence type="ECO:0000313" key="1">
    <source>
        <dbReference type="EMBL" id="GES76547.1"/>
    </source>
</evidence>
<dbReference type="Gene3D" id="1.10.510.10">
    <property type="entry name" value="Transferase(Phosphotransferase) domain 1"/>
    <property type="match status" value="1"/>
</dbReference>